<comment type="caution">
    <text evidence="1">The sequence shown here is derived from an EMBL/GenBank/DDBJ whole genome shotgun (WGS) entry which is preliminary data.</text>
</comment>
<dbReference type="OrthoDB" id="156214at2"/>
<proteinExistence type="predicted"/>
<dbReference type="Proteomes" id="UP000220922">
    <property type="component" value="Unassembled WGS sequence"/>
</dbReference>
<gene>
    <name evidence="1" type="ORF">A9Q02_18405</name>
</gene>
<sequence length="169" mass="18576">MKTENMLLMVYSFTSASRAEAVRSVIETLDRQIGERTGHFAVVMKREDGSISLREPRDFGEELADLTTSLVGGLTWFAYTFVGLMGTQPAAFVERVTSEATRRMVRETGFPEQSLYEIGAELDTGSAAIVGLIPAEERDVLVAELERLGGKLWEHPIPSAIVAELHTAT</sequence>
<reference evidence="1 2" key="1">
    <citation type="submission" date="2016-05" db="EMBL/GenBank/DDBJ databases">
        <authorList>
            <person name="Lavstsen T."/>
            <person name="Jespersen J.S."/>
        </authorList>
    </citation>
    <scope>NUCLEOTIDE SEQUENCE [LARGE SCALE GENOMIC DNA]</scope>
    <source>
        <strain evidence="1 2">B7-9</strain>
    </source>
</reference>
<dbReference type="EMBL" id="LYXE01000146">
    <property type="protein sequence ID" value="PDV97424.1"/>
    <property type="molecule type" value="Genomic_DNA"/>
</dbReference>
<accession>A0A2H3KHZ1</accession>
<keyword evidence="2" id="KW-1185">Reference proteome</keyword>
<dbReference type="RefSeq" id="WP_097654466.1">
    <property type="nucleotide sequence ID" value="NZ_LYXE01000146.1"/>
</dbReference>
<protein>
    <submittedName>
        <fullName evidence="1">Uncharacterized protein</fullName>
    </submittedName>
</protein>
<organism evidence="1 2">
    <name type="scientific">Candidatus Chloroploca asiatica</name>
    <dbReference type="NCBI Taxonomy" id="1506545"/>
    <lineage>
        <taxon>Bacteria</taxon>
        <taxon>Bacillati</taxon>
        <taxon>Chloroflexota</taxon>
        <taxon>Chloroflexia</taxon>
        <taxon>Chloroflexales</taxon>
        <taxon>Chloroflexineae</taxon>
        <taxon>Oscillochloridaceae</taxon>
        <taxon>Candidatus Chloroploca</taxon>
    </lineage>
</organism>
<evidence type="ECO:0000313" key="2">
    <source>
        <dbReference type="Proteomes" id="UP000220922"/>
    </source>
</evidence>
<name>A0A2H3KHZ1_9CHLR</name>
<dbReference type="AlphaFoldDB" id="A0A2H3KHZ1"/>
<evidence type="ECO:0000313" key="1">
    <source>
        <dbReference type="EMBL" id="PDV97424.1"/>
    </source>
</evidence>